<dbReference type="InterPro" id="IPR012677">
    <property type="entry name" value="Nucleotide-bd_a/b_plait_sf"/>
</dbReference>
<dbReference type="Gene3D" id="3.30.70.330">
    <property type="match status" value="1"/>
</dbReference>
<keyword evidence="4" id="KW-1185">Reference proteome</keyword>
<evidence type="ECO:0000259" key="3">
    <source>
        <dbReference type="PROSITE" id="PS51061"/>
    </source>
</evidence>
<reference evidence="5" key="1">
    <citation type="submission" date="2025-08" db="UniProtKB">
        <authorList>
            <consortium name="RefSeq"/>
        </authorList>
    </citation>
    <scope>IDENTIFICATION</scope>
</reference>
<gene>
    <name evidence="5" type="primary">LOC100907104</name>
</gene>
<proteinExistence type="predicted"/>
<evidence type="ECO:0000313" key="4">
    <source>
        <dbReference type="Proteomes" id="UP000694867"/>
    </source>
</evidence>
<dbReference type="InterPro" id="IPR036867">
    <property type="entry name" value="R3H_dom_sf"/>
</dbReference>
<feature type="domain" description="R3H" evidence="3">
    <location>
        <begin position="46"/>
        <end position="113"/>
    </location>
</feature>
<dbReference type="RefSeq" id="XP_003747035.1">
    <property type="nucleotide sequence ID" value="XM_003746987.1"/>
</dbReference>
<keyword evidence="1" id="KW-0175">Coiled coil</keyword>
<dbReference type="KEGG" id="goe:100907104"/>
<dbReference type="InterPro" id="IPR001374">
    <property type="entry name" value="R3H_dom"/>
</dbReference>
<evidence type="ECO:0000313" key="5">
    <source>
        <dbReference type="RefSeq" id="XP_003747035.1"/>
    </source>
</evidence>
<dbReference type="PROSITE" id="PS51061">
    <property type="entry name" value="R3H"/>
    <property type="match status" value="1"/>
</dbReference>
<feature type="compositionally biased region" description="Basic and acidic residues" evidence="2">
    <location>
        <begin position="205"/>
        <end position="219"/>
    </location>
</feature>
<dbReference type="Proteomes" id="UP000694867">
    <property type="component" value="Unplaced"/>
</dbReference>
<feature type="region of interest" description="Disordered" evidence="2">
    <location>
        <begin position="143"/>
        <end position="244"/>
    </location>
</feature>
<evidence type="ECO:0000256" key="2">
    <source>
        <dbReference type="SAM" id="MobiDB-lite"/>
    </source>
</evidence>
<evidence type="ECO:0000256" key="1">
    <source>
        <dbReference type="SAM" id="Coils"/>
    </source>
</evidence>
<dbReference type="PANTHER" id="PTHR21678:SF0">
    <property type="entry name" value="C3H1-TYPE DOMAIN-CONTAINING PROTEIN"/>
    <property type="match status" value="1"/>
</dbReference>
<feature type="coiled-coil region" evidence="1">
    <location>
        <begin position="395"/>
        <end position="424"/>
    </location>
</feature>
<dbReference type="SUPFAM" id="SSF82708">
    <property type="entry name" value="R3H domain"/>
    <property type="match status" value="1"/>
</dbReference>
<dbReference type="SUPFAM" id="SSF54928">
    <property type="entry name" value="RNA-binding domain, RBD"/>
    <property type="match status" value="1"/>
</dbReference>
<dbReference type="GeneID" id="100907104"/>
<dbReference type="Pfam" id="PF01424">
    <property type="entry name" value="R3H"/>
    <property type="match status" value="1"/>
</dbReference>
<name>A0AAJ6QXH5_9ACAR</name>
<dbReference type="AlphaFoldDB" id="A0AAJ6QXH5"/>
<dbReference type="InterPro" id="IPR035979">
    <property type="entry name" value="RBD_domain_sf"/>
</dbReference>
<dbReference type="GO" id="GO:0003676">
    <property type="term" value="F:nucleic acid binding"/>
    <property type="evidence" value="ECO:0007669"/>
    <property type="project" value="UniProtKB-UniRule"/>
</dbReference>
<sequence length="430" mass="48402">MNLELGVRLLVMSEGILGMLQLRLLGGCKSVKVATIQGRYLTLEEQAFINVIEDDIENFLKSPSHDKSVLVLPDLPAFRRFIVHKIVEEKFWRLTTFSIGEQDKRVLVICRRQDLTQAIETGTCKHTAVLEAFGDIVRGAEASPRAKTPIKLQNPRKILQTPPPDIGSNSDLGRERSQPQQLYIPPALRRLQNGSKTSQMASTVKGDDTNNSRGDDPDTGKSSSTDDEDGSWDKKFNDDGDPADAETMRELEKALGKIKIVKPNVINYLEFSPSLNAQYEIKDEDERGNILELYDFPTEFRTHDLNAFFASSGRDLEIHWVDDNHALALFTTSSAARHALQNTKDGMIKRRPFSKASEQSKLKAKDIVQLPAKARPQTSSLTAKRLVSGALGIRIPISKEEREKEKLQLKEAKEKRRLAKQQKKDAWEDD</sequence>
<organism evidence="4 5">
    <name type="scientific">Galendromus occidentalis</name>
    <name type="common">western predatory mite</name>
    <dbReference type="NCBI Taxonomy" id="34638"/>
    <lineage>
        <taxon>Eukaryota</taxon>
        <taxon>Metazoa</taxon>
        <taxon>Ecdysozoa</taxon>
        <taxon>Arthropoda</taxon>
        <taxon>Chelicerata</taxon>
        <taxon>Arachnida</taxon>
        <taxon>Acari</taxon>
        <taxon>Parasitiformes</taxon>
        <taxon>Mesostigmata</taxon>
        <taxon>Gamasina</taxon>
        <taxon>Phytoseioidea</taxon>
        <taxon>Phytoseiidae</taxon>
        <taxon>Typhlodrominae</taxon>
        <taxon>Galendromus</taxon>
    </lineage>
</organism>
<feature type="compositionally biased region" description="Polar residues" evidence="2">
    <location>
        <begin position="192"/>
        <end position="202"/>
    </location>
</feature>
<protein>
    <submittedName>
        <fullName evidence="5">R3H and coiled-coil domain-containing protein 1</fullName>
    </submittedName>
</protein>
<dbReference type="Gene3D" id="3.30.1370.50">
    <property type="entry name" value="R3H-like domain"/>
    <property type="match status" value="1"/>
</dbReference>
<accession>A0AAJ6QXH5</accession>
<dbReference type="InterPro" id="IPR039884">
    <property type="entry name" value="R3HC1/R3HCL"/>
</dbReference>
<dbReference type="PANTHER" id="PTHR21678">
    <property type="entry name" value="GROWTH INHIBITION AND DIFFERENTIATION RELATED PROTEIN 88"/>
    <property type="match status" value="1"/>
</dbReference>